<keyword evidence="2" id="KW-1185">Reference proteome</keyword>
<dbReference type="AlphaFoldDB" id="A0A8C8UM17"/>
<sequence>DPVHLHPKVSAPGHSQHLPFMKLSATILLIHGSLEVLVAAQTCWLGFTPPFPSVVLEPLERSLPQGQQCWGDDAGCAGQRGGSQGFASSQSMALGKLCPISGASFLSCKHSFFNPKDFTYKN</sequence>
<name>A0A8C8UM17_PERMB</name>
<reference evidence="1" key="3">
    <citation type="submission" date="2025-09" db="UniProtKB">
        <authorList>
            <consortium name="Ensembl"/>
        </authorList>
    </citation>
    <scope>IDENTIFICATION</scope>
</reference>
<reference evidence="1 2" key="1">
    <citation type="submission" date="2018-10" db="EMBL/GenBank/DDBJ databases">
        <title>Improved assembly of the deer mouse Peromyscus maniculatus genome.</title>
        <authorList>
            <person name="Lassance J.-M."/>
            <person name="Hoekstra H.E."/>
        </authorList>
    </citation>
    <scope>NUCLEOTIDE SEQUENCE [LARGE SCALE GENOMIC DNA]</scope>
</reference>
<proteinExistence type="predicted"/>
<evidence type="ECO:0000313" key="1">
    <source>
        <dbReference type="Ensembl" id="ENSPEMP00000033656.1"/>
    </source>
</evidence>
<evidence type="ECO:0000313" key="2">
    <source>
        <dbReference type="Proteomes" id="UP000694547"/>
    </source>
</evidence>
<accession>A0A8C8UM17</accession>
<dbReference type="Ensembl" id="ENSPEMT00000038084.1">
    <property type="protein sequence ID" value="ENSPEMP00000033656.1"/>
    <property type="gene ID" value="ENSPEMG00000026702.1"/>
</dbReference>
<organism evidence="1 2">
    <name type="scientific">Peromyscus maniculatus bairdii</name>
    <name type="common">Prairie deer mouse</name>
    <dbReference type="NCBI Taxonomy" id="230844"/>
    <lineage>
        <taxon>Eukaryota</taxon>
        <taxon>Metazoa</taxon>
        <taxon>Chordata</taxon>
        <taxon>Craniata</taxon>
        <taxon>Vertebrata</taxon>
        <taxon>Euteleostomi</taxon>
        <taxon>Mammalia</taxon>
        <taxon>Eutheria</taxon>
        <taxon>Euarchontoglires</taxon>
        <taxon>Glires</taxon>
        <taxon>Rodentia</taxon>
        <taxon>Myomorpha</taxon>
        <taxon>Muroidea</taxon>
        <taxon>Cricetidae</taxon>
        <taxon>Neotominae</taxon>
        <taxon>Peromyscus</taxon>
    </lineage>
</organism>
<protein>
    <submittedName>
        <fullName evidence="1">Uncharacterized protein</fullName>
    </submittedName>
</protein>
<dbReference type="GeneTree" id="ENSGT01150000290653"/>
<dbReference type="Proteomes" id="UP000694547">
    <property type="component" value="Chromosome 8"/>
</dbReference>
<reference evidence="1" key="2">
    <citation type="submission" date="2025-08" db="UniProtKB">
        <authorList>
            <consortium name="Ensembl"/>
        </authorList>
    </citation>
    <scope>IDENTIFICATION</scope>
</reference>